<gene>
    <name evidence="3" type="ORF">AC812_04080</name>
</gene>
<keyword evidence="1" id="KW-1133">Transmembrane helix</keyword>
<feature type="transmembrane region" description="Helical" evidence="1">
    <location>
        <begin position="99"/>
        <end position="117"/>
    </location>
</feature>
<dbReference type="RefSeq" id="WP_061914641.1">
    <property type="nucleotide sequence ID" value="NZ_DF967971.1"/>
</dbReference>
<dbReference type="SMART" id="SM00267">
    <property type="entry name" value="GGDEF"/>
    <property type="match status" value="1"/>
</dbReference>
<organism evidence="3 4">
    <name type="scientific">Bellilinea caldifistulae</name>
    <dbReference type="NCBI Taxonomy" id="360411"/>
    <lineage>
        <taxon>Bacteria</taxon>
        <taxon>Bacillati</taxon>
        <taxon>Chloroflexota</taxon>
        <taxon>Anaerolineae</taxon>
        <taxon>Anaerolineales</taxon>
        <taxon>Anaerolineaceae</taxon>
        <taxon>Bellilinea</taxon>
    </lineage>
</organism>
<feature type="transmembrane region" description="Helical" evidence="1">
    <location>
        <begin position="14"/>
        <end position="34"/>
    </location>
</feature>
<dbReference type="Pfam" id="PF00990">
    <property type="entry name" value="GGDEF"/>
    <property type="match status" value="1"/>
</dbReference>
<proteinExistence type="predicted"/>
<dbReference type="GO" id="GO:1902201">
    <property type="term" value="P:negative regulation of bacterial-type flagellum-dependent cell motility"/>
    <property type="evidence" value="ECO:0007669"/>
    <property type="project" value="TreeGrafter"/>
</dbReference>
<dbReference type="InterPro" id="IPR029016">
    <property type="entry name" value="GAF-like_dom_sf"/>
</dbReference>
<dbReference type="FunFam" id="3.30.70.270:FF:000001">
    <property type="entry name" value="Diguanylate cyclase domain protein"/>
    <property type="match status" value="1"/>
</dbReference>
<accession>A0A0P6X300</accession>
<dbReference type="PROSITE" id="PS50887">
    <property type="entry name" value="GGDEF"/>
    <property type="match status" value="1"/>
</dbReference>
<dbReference type="InterPro" id="IPR050469">
    <property type="entry name" value="Diguanylate_Cyclase"/>
</dbReference>
<dbReference type="OrthoDB" id="9759607at2"/>
<keyword evidence="1" id="KW-0472">Membrane</keyword>
<dbReference type="EMBL" id="LGHJ01000010">
    <property type="protein sequence ID" value="KPL77156.1"/>
    <property type="molecule type" value="Genomic_DNA"/>
</dbReference>
<dbReference type="InterPro" id="IPR029787">
    <property type="entry name" value="Nucleotide_cyclase"/>
</dbReference>
<feature type="domain" description="GGDEF" evidence="2">
    <location>
        <begin position="375"/>
        <end position="510"/>
    </location>
</feature>
<evidence type="ECO:0000313" key="3">
    <source>
        <dbReference type="EMBL" id="KPL77156.1"/>
    </source>
</evidence>
<dbReference type="NCBIfam" id="TIGR00254">
    <property type="entry name" value="GGDEF"/>
    <property type="match status" value="1"/>
</dbReference>
<dbReference type="Pfam" id="PF13185">
    <property type="entry name" value="GAF_2"/>
    <property type="match status" value="1"/>
</dbReference>
<evidence type="ECO:0000313" key="4">
    <source>
        <dbReference type="Proteomes" id="UP000050514"/>
    </source>
</evidence>
<dbReference type="PANTHER" id="PTHR45138">
    <property type="entry name" value="REGULATORY COMPONENTS OF SENSORY TRANSDUCTION SYSTEM"/>
    <property type="match status" value="1"/>
</dbReference>
<protein>
    <recommendedName>
        <fullName evidence="2">GGDEF domain-containing protein</fullName>
    </recommendedName>
</protein>
<dbReference type="CDD" id="cd01949">
    <property type="entry name" value="GGDEF"/>
    <property type="match status" value="1"/>
</dbReference>
<dbReference type="Gene3D" id="3.30.450.40">
    <property type="match status" value="1"/>
</dbReference>
<evidence type="ECO:0000256" key="1">
    <source>
        <dbReference type="SAM" id="Phobius"/>
    </source>
</evidence>
<dbReference type="SMART" id="SM00065">
    <property type="entry name" value="GAF"/>
    <property type="match status" value="1"/>
</dbReference>
<dbReference type="GO" id="GO:0005886">
    <property type="term" value="C:plasma membrane"/>
    <property type="evidence" value="ECO:0007669"/>
    <property type="project" value="TreeGrafter"/>
</dbReference>
<dbReference type="Proteomes" id="UP000050514">
    <property type="component" value="Unassembled WGS sequence"/>
</dbReference>
<dbReference type="InterPro" id="IPR003018">
    <property type="entry name" value="GAF"/>
</dbReference>
<dbReference type="InterPro" id="IPR000160">
    <property type="entry name" value="GGDEF_dom"/>
</dbReference>
<keyword evidence="1" id="KW-0812">Transmembrane</keyword>
<keyword evidence="4" id="KW-1185">Reference proteome</keyword>
<name>A0A0P6X300_9CHLR</name>
<feature type="transmembrane region" description="Helical" evidence="1">
    <location>
        <begin position="46"/>
        <end position="65"/>
    </location>
</feature>
<comment type="caution">
    <text evidence="3">The sequence shown here is derived from an EMBL/GenBank/DDBJ whole genome shotgun (WGS) entry which is preliminary data.</text>
</comment>
<dbReference type="Gene3D" id="3.30.70.270">
    <property type="match status" value="1"/>
</dbReference>
<dbReference type="InterPro" id="IPR043128">
    <property type="entry name" value="Rev_trsase/Diguanyl_cyclase"/>
</dbReference>
<dbReference type="GO" id="GO:0052621">
    <property type="term" value="F:diguanylate cyclase activity"/>
    <property type="evidence" value="ECO:0007669"/>
    <property type="project" value="TreeGrafter"/>
</dbReference>
<dbReference type="PANTHER" id="PTHR45138:SF9">
    <property type="entry name" value="DIGUANYLATE CYCLASE DGCM-RELATED"/>
    <property type="match status" value="1"/>
</dbReference>
<feature type="transmembrane region" description="Helical" evidence="1">
    <location>
        <begin position="77"/>
        <end position="93"/>
    </location>
</feature>
<dbReference type="STRING" id="360411.AC812_04080"/>
<reference evidence="3 4" key="1">
    <citation type="submission" date="2015-07" db="EMBL/GenBank/DDBJ databases">
        <title>Draft genome of Bellilinea caldifistulae DSM 17877.</title>
        <authorList>
            <person name="Hemp J."/>
            <person name="Ward L.M."/>
            <person name="Pace L.A."/>
            <person name="Fischer W.W."/>
        </authorList>
    </citation>
    <scope>NUCLEOTIDE SEQUENCE [LARGE SCALE GENOMIC DNA]</scope>
    <source>
        <strain evidence="3 4">GOMI-1</strain>
    </source>
</reference>
<sequence length="519" mass="58475">MRTLLSIPARQKQALVFPAVLTAFILNLLLLVYSPIAGLNFIENQVSLATALLKIAYLTIFYLHLIPLLDQYPKRDWVILVFNTIVAVFIEFIGHLLPLGYSFICIILMTAVSALIFNRWYTYAFLACASFAHIVTLGLNSQNVTDSVFLDLFFLPLLGIATTETLLKLQSSLQWEINRQQIINKVSRSLSSSLEIHQVITMVTTAVQSALDADTYYFGLIEEDTVHLELFYDDGEFFPSMNVPIEGTLAGRVIQTRQPLLIVDLPEERKKLNIDFKLVGKNKVSLSWLGVPLISGKEVLGIIAVASYQKAAFDQRDQELLENIGQRAAMALDNAYHHLEVETRSQMDSLTGVLNHNTFLARLEQMVQTTQVCGQPVSLIMLDIDHFKQYNDTYGHLTGDRVLIELTQTIRHHIKKDDLVGRWGGEEFIIALPDTQPEQAYLVAERIRAACQKIIILDRDKKVIPAPTISQGIACLPRDTTVLEKLIDIADQRLYVAKERGRNQIQAHTTVNDSLVSKN</sequence>
<dbReference type="GO" id="GO:0043709">
    <property type="term" value="P:cell adhesion involved in single-species biofilm formation"/>
    <property type="evidence" value="ECO:0007669"/>
    <property type="project" value="TreeGrafter"/>
</dbReference>
<evidence type="ECO:0000259" key="2">
    <source>
        <dbReference type="PROSITE" id="PS50887"/>
    </source>
</evidence>
<dbReference type="SUPFAM" id="SSF55073">
    <property type="entry name" value="Nucleotide cyclase"/>
    <property type="match status" value="1"/>
</dbReference>
<dbReference type="SUPFAM" id="SSF55781">
    <property type="entry name" value="GAF domain-like"/>
    <property type="match status" value="1"/>
</dbReference>
<dbReference type="AlphaFoldDB" id="A0A0P6X300"/>